<dbReference type="SMART" id="SM00401">
    <property type="entry name" value="ZnF_GATA"/>
    <property type="match status" value="1"/>
</dbReference>
<dbReference type="Gene3D" id="3.30.50.10">
    <property type="entry name" value="Erythroid Transcription Factor GATA-1, subunit A"/>
    <property type="match status" value="1"/>
</dbReference>
<keyword evidence="6" id="KW-0805">Transcription regulation</keyword>
<feature type="region of interest" description="Disordered" evidence="13">
    <location>
        <begin position="52"/>
        <end position="92"/>
    </location>
</feature>
<dbReference type="InterPro" id="IPR000679">
    <property type="entry name" value="Znf_GATA"/>
</dbReference>
<evidence type="ECO:0000256" key="12">
    <source>
        <dbReference type="PROSITE-ProRule" id="PRU00094"/>
    </source>
</evidence>
<feature type="domain" description="GATA-type" evidence="14">
    <location>
        <begin position="156"/>
        <end position="192"/>
    </location>
</feature>
<evidence type="ECO:0000313" key="15">
    <source>
        <dbReference type="EMBL" id="KAK1393660.1"/>
    </source>
</evidence>
<organism evidence="15 16">
    <name type="scientific">Heracleum sosnowskyi</name>
    <dbReference type="NCBI Taxonomy" id="360622"/>
    <lineage>
        <taxon>Eukaryota</taxon>
        <taxon>Viridiplantae</taxon>
        <taxon>Streptophyta</taxon>
        <taxon>Embryophyta</taxon>
        <taxon>Tracheophyta</taxon>
        <taxon>Spermatophyta</taxon>
        <taxon>Magnoliopsida</taxon>
        <taxon>eudicotyledons</taxon>
        <taxon>Gunneridae</taxon>
        <taxon>Pentapetalae</taxon>
        <taxon>asterids</taxon>
        <taxon>campanulids</taxon>
        <taxon>Apiales</taxon>
        <taxon>Apiaceae</taxon>
        <taxon>Apioideae</taxon>
        <taxon>apioid superclade</taxon>
        <taxon>Tordylieae</taxon>
        <taxon>Tordyliinae</taxon>
        <taxon>Heracleum</taxon>
    </lineage>
</organism>
<dbReference type="EMBL" id="JAUIZM010000003">
    <property type="protein sequence ID" value="KAK1393660.1"/>
    <property type="molecule type" value="Genomic_DNA"/>
</dbReference>
<dbReference type="GO" id="GO:0005634">
    <property type="term" value="C:nucleus"/>
    <property type="evidence" value="ECO:0007669"/>
    <property type="project" value="UniProtKB-SubCell"/>
</dbReference>
<gene>
    <name evidence="15" type="ORF">POM88_012716</name>
</gene>
<dbReference type="FunFam" id="3.30.50.10:FF:000025">
    <property type="entry name" value="GATA transcription factor"/>
    <property type="match status" value="1"/>
</dbReference>
<evidence type="ECO:0000256" key="8">
    <source>
        <dbReference type="ARBA" id="ARBA00023159"/>
    </source>
</evidence>
<evidence type="ECO:0000256" key="11">
    <source>
        <dbReference type="ARBA" id="ARBA00055020"/>
    </source>
</evidence>
<evidence type="ECO:0000256" key="4">
    <source>
        <dbReference type="ARBA" id="ARBA00022771"/>
    </source>
</evidence>
<dbReference type="GO" id="GO:0008270">
    <property type="term" value="F:zinc ion binding"/>
    <property type="evidence" value="ECO:0007669"/>
    <property type="project" value="UniProtKB-KW"/>
</dbReference>
<dbReference type="CDD" id="cd00202">
    <property type="entry name" value="ZnF_GATA"/>
    <property type="match status" value="1"/>
</dbReference>
<proteinExistence type="inferred from homology"/>
<keyword evidence="5" id="KW-0862">Zinc</keyword>
<protein>
    <recommendedName>
        <fullName evidence="14">GATA-type domain-containing protein</fullName>
    </recommendedName>
</protein>
<keyword evidence="9" id="KW-0804">Transcription</keyword>
<keyword evidence="4 12" id="KW-0863">Zinc-finger</keyword>
<evidence type="ECO:0000256" key="3">
    <source>
        <dbReference type="ARBA" id="ARBA00022723"/>
    </source>
</evidence>
<evidence type="ECO:0000256" key="7">
    <source>
        <dbReference type="ARBA" id="ARBA00023125"/>
    </source>
</evidence>
<dbReference type="Proteomes" id="UP001237642">
    <property type="component" value="Unassembled WGS sequence"/>
</dbReference>
<feature type="region of interest" description="Disordered" evidence="13">
    <location>
        <begin position="121"/>
        <end position="140"/>
    </location>
</feature>
<keyword evidence="3" id="KW-0479">Metal-binding</keyword>
<evidence type="ECO:0000256" key="1">
    <source>
        <dbReference type="ARBA" id="ARBA00004123"/>
    </source>
</evidence>
<evidence type="ECO:0000256" key="5">
    <source>
        <dbReference type="ARBA" id="ARBA00022833"/>
    </source>
</evidence>
<dbReference type="GO" id="GO:0030154">
    <property type="term" value="P:cell differentiation"/>
    <property type="evidence" value="ECO:0007669"/>
    <property type="project" value="TreeGrafter"/>
</dbReference>
<dbReference type="PROSITE" id="PS00344">
    <property type="entry name" value="GATA_ZN_FINGER_1"/>
    <property type="match status" value="1"/>
</dbReference>
<evidence type="ECO:0000256" key="9">
    <source>
        <dbReference type="ARBA" id="ARBA00023163"/>
    </source>
</evidence>
<dbReference type="GO" id="GO:0043565">
    <property type="term" value="F:sequence-specific DNA binding"/>
    <property type="evidence" value="ECO:0007669"/>
    <property type="project" value="InterPro"/>
</dbReference>
<keyword evidence="10" id="KW-0539">Nucleus</keyword>
<dbReference type="Pfam" id="PF00320">
    <property type="entry name" value="GATA"/>
    <property type="match status" value="1"/>
</dbReference>
<evidence type="ECO:0000313" key="16">
    <source>
        <dbReference type="Proteomes" id="UP001237642"/>
    </source>
</evidence>
<comment type="function">
    <text evidence="11">Transcriptional activator that specifically binds 5'-GATA-3' or 5'-GAT-3' motifs within gene promoters. May be involved in the regulation of some light-responsive genes.</text>
</comment>
<evidence type="ECO:0000256" key="6">
    <source>
        <dbReference type="ARBA" id="ARBA00023015"/>
    </source>
</evidence>
<comment type="caution">
    <text evidence="15">The sequence shown here is derived from an EMBL/GenBank/DDBJ whole genome shotgun (WGS) entry which is preliminary data.</text>
</comment>
<dbReference type="PANTHER" id="PTHR45658:SF134">
    <property type="entry name" value="GATA TYPE ZINC FINGER TRANSCRIPTION FACTOR FAMILY PROTEIN"/>
    <property type="match status" value="1"/>
</dbReference>
<dbReference type="PANTHER" id="PTHR45658">
    <property type="entry name" value="GATA TRANSCRIPTION FACTOR"/>
    <property type="match status" value="1"/>
</dbReference>
<accession>A0AAD8MXI5</accession>
<comment type="similarity">
    <text evidence="2">Belongs to the type IV zinc-finger family. Class A subfamily.</text>
</comment>
<evidence type="ECO:0000256" key="10">
    <source>
        <dbReference type="ARBA" id="ARBA00023242"/>
    </source>
</evidence>
<dbReference type="InterPro" id="IPR013088">
    <property type="entry name" value="Znf_NHR/GATA"/>
</dbReference>
<reference evidence="15" key="1">
    <citation type="submission" date="2023-02" db="EMBL/GenBank/DDBJ databases">
        <title>Genome of toxic invasive species Heracleum sosnowskyi carries increased number of genes despite the absence of recent whole-genome duplications.</title>
        <authorList>
            <person name="Schelkunov M."/>
            <person name="Shtratnikova V."/>
            <person name="Makarenko M."/>
            <person name="Klepikova A."/>
            <person name="Omelchenko D."/>
            <person name="Novikova G."/>
            <person name="Obukhova E."/>
            <person name="Bogdanov V."/>
            <person name="Penin A."/>
            <person name="Logacheva M."/>
        </authorList>
    </citation>
    <scope>NUCLEOTIDE SEQUENCE</scope>
    <source>
        <strain evidence="15">Hsosn_3</strain>
        <tissue evidence="15">Leaf</tissue>
    </source>
</reference>
<evidence type="ECO:0000256" key="13">
    <source>
        <dbReference type="SAM" id="MobiDB-lite"/>
    </source>
</evidence>
<dbReference type="AlphaFoldDB" id="A0AAD8MXI5"/>
<comment type="subcellular location">
    <subcellularLocation>
        <location evidence="1">Nucleus</location>
    </subcellularLocation>
</comment>
<keyword evidence="16" id="KW-1185">Reference proteome</keyword>
<sequence length="301" mass="33519">MGGYANEGMLDGDILNLFSDLPEIFEEQEENSLDEDWESLFRFVPIPSDILQGTCQNDANSHSNESSGFQSPSPTSVLDSRSSSLRVKSTSTSPELLIPVRTRTKRPRHSTTCRWHLVTLPTPNNRMNKKVKDKKKNKTIQTSDAIKDKGSCSNQPTGGRICSHCQVTQTPQWRAGPLGPNTLCNACGVRYRAGRLVPEYRPAASPTFLPSVHSNFHRKIVQMRNTSIQESSVPQMNPATYSTQAELFPVPVYSAQAELFPMHVGHVDGKMVPEDFVTEQPPAMSPPIEFVPMSSYLFDHI</sequence>
<dbReference type="InterPro" id="IPR051140">
    <property type="entry name" value="GATA_TF"/>
</dbReference>
<dbReference type="GO" id="GO:0006355">
    <property type="term" value="P:regulation of DNA-templated transcription"/>
    <property type="evidence" value="ECO:0007669"/>
    <property type="project" value="InterPro"/>
</dbReference>
<feature type="compositionally biased region" description="Low complexity" evidence="13">
    <location>
        <begin position="71"/>
        <end position="92"/>
    </location>
</feature>
<dbReference type="SUPFAM" id="SSF57716">
    <property type="entry name" value="Glucocorticoid receptor-like (DNA-binding domain)"/>
    <property type="match status" value="1"/>
</dbReference>
<feature type="compositionally biased region" description="Polar residues" evidence="13">
    <location>
        <begin position="52"/>
        <end position="70"/>
    </location>
</feature>
<keyword evidence="8" id="KW-0010">Activator</keyword>
<dbReference type="PROSITE" id="PS50114">
    <property type="entry name" value="GATA_ZN_FINGER_2"/>
    <property type="match status" value="1"/>
</dbReference>
<keyword evidence="7" id="KW-0238">DNA-binding</keyword>
<evidence type="ECO:0000259" key="14">
    <source>
        <dbReference type="PROSITE" id="PS50114"/>
    </source>
</evidence>
<feature type="compositionally biased region" description="Basic residues" evidence="13">
    <location>
        <begin position="127"/>
        <end position="138"/>
    </location>
</feature>
<reference evidence="15" key="2">
    <citation type="submission" date="2023-05" db="EMBL/GenBank/DDBJ databases">
        <authorList>
            <person name="Schelkunov M.I."/>
        </authorList>
    </citation>
    <scope>NUCLEOTIDE SEQUENCE</scope>
    <source>
        <strain evidence="15">Hsosn_3</strain>
        <tissue evidence="15">Leaf</tissue>
    </source>
</reference>
<name>A0AAD8MXI5_9APIA</name>
<evidence type="ECO:0000256" key="2">
    <source>
        <dbReference type="ARBA" id="ARBA00005694"/>
    </source>
</evidence>